<evidence type="ECO:0000256" key="3">
    <source>
        <dbReference type="ARBA" id="ARBA00022801"/>
    </source>
</evidence>
<dbReference type="Gene3D" id="2.60.40.10">
    <property type="entry name" value="Immunoglobulins"/>
    <property type="match status" value="1"/>
</dbReference>
<evidence type="ECO:0000259" key="6">
    <source>
        <dbReference type="Pfam" id="PF17389"/>
    </source>
</evidence>
<dbReference type="InterPro" id="IPR016007">
    <property type="entry name" value="Alpha_rhamnosid"/>
</dbReference>
<dbReference type="PROSITE" id="PS51257">
    <property type="entry name" value="PROKAR_LIPOPROTEIN"/>
    <property type="match status" value="1"/>
</dbReference>
<dbReference type="InterPro" id="IPR008928">
    <property type="entry name" value="6-hairpin_glycosidase_sf"/>
</dbReference>
<feature type="domain" description="Bacterial alpha-L-rhamnosidase N-terminal" evidence="5">
    <location>
        <begin position="174"/>
        <end position="344"/>
    </location>
</feature>
<dbReference type="Gene3D" id="2.60.120.260">
    <property type="entry name" value="Galactose-binding domain-like"/>
    <property type="match status" value="2"/>
</dbReference>
<feature type="domain" description="Alpha-L-rhamnosidase concanavalin-like" evidence="4">
    <location>
        <begin position="354"/>
        <end position="441"/>
    </location>
</feature>
<dbReference type="Pfam" id="PF17390">
    <property type="entry name" value="Bac_rhamnosid_C"/>
    <property type="match status" value="1"/>
</dbReference>
<dbReference type="Pfam" id="PF08531">
    <property type="entry name" value="Bac_rhamnosid_N"/>
    <property type="match status" value="1"/>
</dbReference>
<dbReference type="GO" id="GO:0005975">
    <property type="term" value="P:carbohydrate metabolic process"/>
    <property type="evidence" value="ECO:0007669"/>
    <property type="project" value="InterPro"/>
</dbReference>
<dbReference type="Pfam" id="PF05592">
    <property type="entry name" value="Bac_rhamnosid"/>
    <property type="match status" value="1"/>
</dbReference>
<dbReference type="InterPro" id="IPR013737">
    <property type="entry name" value="Bac_rhamnosid_N"/>
</dbReference>
<dbReference type="Proteomes" id="UP000647241">
    <property type="component" value="Unassembled WGS sequence"/>
</dbReference>
<feature type="domain" description="Alpha-L-rhamnosidase six-hairpin glycosidase" evidence="6">
    <location>
        <begin position="459"/>
        <end position="795"/>
    </location>
</feature>
<keyword evidence="3 8" id="KW-0378">Hydrolase</keyword>
<sequence length="908" mass="98673">MPQFWLRVVVCTLFAGLGCGAGHAEGRLLAAAELQCDAKTQPMAVEEVAPQLEWRLAAASSDMRGVGQSAYRVLVASSQKALDAGQGDVWDSGRVASGDNFGIVYRGKPLVAEKTYFWKVMVWDERGDSAPWSAAASWTMAPAEWTAKWIAQAGTTNKTEDMPIFRRQFAVKRKLVRAMLYVSALGQGEVHLNGSKVGDAELAPSWTDYGKTVRYEAYDVTSMLRQGKNAVGVMVGNGMFNVVRTPHRYTKLVNSFGRPMVMVQMRLTYANGKTKTIVSDGSWKSAAGPITFSSTYGGEDYDATKEQAGWDSAGFRDKGWKRVSVVDGPGGKLESEIAPPIEVMKTYMPVKTTEVKPGVTVYDLGQNFAGWPDVKVSGTKGAVVKMIPGELLNADGTVSQMSSKGPQWFSYTLKGTGAEEWHPRFSYYGFRYVQVEWASGTGEVASLIGDAVHTSSPVVGEFTSSNEQLNSIHHLIVMAMQNNSVSLFTDCPHREKLGWLEETHLVAPGLIFNSDLQGLFAATEKNMADAQKVDGMVPTIAPEYTVFGKQGYGVFDDSPEWGSASVLAEWSAYRAYGDIGELQRSYPMMQRYVKFLEGKAKDGIVAYGLGDWYDIGPGGPGFGKQTTLGVTATMMLYQDAVTMAKIARLLDKPEDAAGYDALASRTGTAFNARFWNASTQQYDKGSQTANAMPLSLGLVPEAERATVLEHIVADIHAHNDHVTTGEIGYPYMLRALMAAGRSDVEMAMMMRKDPPSYGSQLAAGATALTEAWDANPHSSQDHFMLGGAEEWFYRGLGGIDFDLSRSAKDERITIHPAIVDGVDWVRCSYDSKLGKIESDWKRDNGALAMDVTIPAGETGTVWVPAADGTAVMEGSTPAEKAAEVTFVQRSNGAAEYRVASGSYHFIVK</sequence>
<name>A0A917M5L4_9BACT</name>
<dbReference type="Gene3D" id="1.50.10.10">
    <property type="match status" value="1"/>
</dbReference>
<dbReference type="InterPro" id="IPR008902">
    <property type="entry name" value="Rhamnosid_concanavalin"/>
</dbReference>
<dbReference type="PIRSF" id="PIRSF010631">
    <property type="entry name" value="A-rhamnsds"/>
    <property type="match status" value="1"/>
</dbReference>
<accession>A0A917M5L4</accession>
<comment type="caution">
    <text evidence="8">The sequence shown here is derived from an EMBL/GenBank/DDBJ whole genome shotgun (WGS) entry which is preliminary data.</text>
</comment>
<evidence type="ECO:0000259" key="5">
    <source>
        <dbReference type="Pfam" id="PF08531"/>
    </source>
</evidence>
<reference evidence="8" key="1">
    <citation type="journal article" date="2014" name="Int. J. Syst. Evol. Microbiol.">
        <title>Complete genome sequence of Corynebacterium casei LMG S-19264T (=DSM 44701T), isolated from a smear-ripened cheese.</title>
        <authorList>
            <consortium name="US DOE Joint Genome Institute (JGI-PGF)"/>
            <person name="Walter F."/>
            <person name="Albersmeier A."/>
            <person name="Kalinowski J."/>
            <person name="Ruckert C."/>
        </authorList>
    </citation>
    <scope>NUCLEOTIDE SEQUENCE</scope>
    <source>
        <strain evidence="8">CGMCC 1.12997</strain>
    </source>
</reference>
<dbReference type="RefSeq" id="WP_188553918.1">
    <property type="nucleotide sequence ID" value="NZ_BMGT01000002.1"/>
</dbReference>
<reference evidence="8" key="2">
    <citation type="submission" date="2020-09" db="EMBL/GenBank/DDBJ databases">
        <authorList>
            <person name="Sun Q."/>
            <person name="Zhou Y."/>
        </authorList>
    </citation>
    <scope>NUCLEOTIDE SEQUENCE</scope>
    <source>
        <strain evidence="8">CGMCC 1.12997</strain>
    </source>
</reference>
<evidence type="ECO:0000259" key="4">
    <source>
        <dbReference type="Pfam" id="PF05592"/>
    </source>
</evidence>
<proteinExistence type="predicted"/>
<dbReference type="EMBL" id="BMGT01000002">
    <property type="protein sequence ID" value="GGG76418.1"/>
    <property type="molecule type" value="Genomic_DNA"/>
</dbReference>
<comment type="catalytic activity">
    <reaction evidence="1">
        <text>Hydrolysis of terminal non-reducing alpha-L-rhamnose residues in alpha-L-rhamnosides.</text>
        <dbReference type="EC" id="3.2.1.40"/>
    </reaction>
</comment>
<organism evidence="8 9">
    <name type="scientific">Edaphobacter dinghuensis</name>
    <dbReference type="NCBI Taxonomy" id="1560005"/>
    <lineage>
        <taxon>Bacteria</taxon>
        <taxon>Pseudomonadati</taxon>
        <taxon>Acidobacteriota</taxon>
        <taxon>Terriglobia</taxon>
        <taxon>Terriglobales</taxon>
        <taxon>Acidobacteriaceae</taxon>
        <taxon>Edaphobacter</taxon>
    </lineage>
</organism>
<dbReference type="EC" id="3.2.1.40" evidence="2"/>
<dbReference type="Pfam" id="PF25788">
    <property type="entry name" value="Ig_Rha78A_N"/>
    <property type="match status" value="1"/>
</dbReference>
<dbReference type="InterPro" id="IPR035398">
    <property type="entry name" value="Bac_rhamnosid_C"/>
</dbReference>
<protein>
    <recommendedName>
        <fullName evidence="2">alpha-L-rhamnosidase</fullName>
        <ecNumber evidence="2">3.2.1.40</ecNumber>
    </recommendedName>
</protein>
<evidence type="ECO:0000256" key="2">
    <source>
        <dbReference type="ARBA" id="ARBA00012652"/>
    </source>
</evidence>
<dbReference type="InterPro" id="IPR012341">
    <property type="entry name" value="6hp_glycosidase-like_sf"/>
</dbReference>
<evidence type="ECO:0000256" key="1">
    <source>
        <dbReference type="ARBA" id="ARBA00001445"/>
    </source>
</evidence>
<dbReference type="InterPro" id="IPR035396">
    <property type="entry name" value="Bac_rhamnosid6H"/>
</dbReference>
<dbReference type="Gene3D" id="2.60.420.10">
    <property type="entry name" value="Maltose phosphorylase, domain 3"/>
    <property type="match status" value="1"/>
</dbReference>
<dbReference type="Pfam" id="PF17389">
    <property type="entry name" value="Bac_rhamnosid6H"/>
    <property type="match status" value="1"/>
</dbReference>
<evidence type="ECO:0000313" key="9">
    <source>
        <dbReference type="Proteomes" id="UP000647241"/>
    </source>
</evidence>
<evidence type="ECO:0000313" key="8">
    <source>
        <dbReference type="EMBL" id="GGG76418.1"/>
    </source>
</evidence>
<dbReference type="AlphaFoldDB" id="A0A917M5L4"/>
<dbReference type="SUPFAM" id="SSF49785">
    <property type="entry name" value="Galactose-binding domain-like"/>
    <property type="match status" value="1"/>
</dbReference>
<gene>
    <name evidence="8" type="ORF">GCM10011585_19160</name>
</gene>
<dbReference type="InterPro" id="IPR008979">
    <property type="entry name" value="Galactose-bd-like_sf"/>
</dbReference>
<evidence type="ECO:0000259" key="7">
    <source>
        <dbReference type="Pfam" id="PF17390"/>
    </source>
</evidence>
<feature type="domain" description="Alpha-L-rhamnosidase C-terminal" evidence="7">
    <location>
        <begin position="811"/>
        <end position="873"/>
    </location>
</feature>
<dbReference type="PANTHER" id="PTHR33307">
    <property type="entry name" value="ALPHA-RHAMNOSIDASE (EUROFUNG)"/>
    <property type="match status" value="1"/>
</dbReference>
<dbReference type="GO" id="GO:0030596">
    <property type="term" value="F:alpha-L-rhamnosidase activity"/>
    <property type="evidence" value="ECO:0007669"/>
    <property type="project" value="UniProtKB-EC"/>
</dbReference>
<dbReference type="SUPFAM" id="SSF48208">
    <property type="entry name" value="Six-hairpin glycosidases"/>
    <property type="match status" value="1"/>
</dbReference>
<keyword evidence="9" id="KW-1185">Reference proteome</keyword>
<dbReference type="PANTHER" id="PTHR33307:SF11">
    <property type="entry name" value="ALPHA-L-RHAMNOSIDASE"/>
    <property type="match status" value="1"/>
</dbReference>
<dbReference type="InterPro" id="IPR013783">
    <property type="entry name" value="Ig-like_fold"/>
</dbReference>